<accession>A0A1I5W5V0</accession>
<dbReference type="InterPro" id="IPR058485">
    <property type="entry name" value="DUF8172"/>
</dbReference>
<dbReference type="RefSeq" id="WP_143077017.1">
    <property type="nucleotide sequence ID" value="NZ_FOXI01000023.1"/>
</dbReference>
<organism evidence="1 2">
    <name type="scientific">Halolamina pelagica</name>
    <dbReference type="NCBI Taxonomy" id="699431"/>
    <lineage>
        <taxon>Archaea</taxon>
        <taxon>Methanobacteriati</taxon>
        <taxon>Methanobacteriota</taxon>
        <taxon>Stenosarchaea group</taxon>
        <taxon>Halobacteria</taxon>
        <taxon>Halobacteriales</taxon>
        <taxon>Haloferacaceae</taxon>
    </lineage>
</organism>
<evidence type="ECO:0000313" key="1">
    <source>
        <dbReference type="EMBL" id="SFQ14636.1"/>
    </source>
</evidence>
<name>A0A1I5W5V0_9EURY</name>
<sequence>MTDESPVLQLHHPADNRFTLRFISDDKQDRSEKASQLSEQSDIEMAIADESVGGETIYLLYTRTLFDAAYPEFETEEDVIEWFDAEFSEGDKQILFAIIDIFDGILTEKEEQGADFATYKKLDLEKIPDVLNRVEWRQLVPDVGAELLSYFILAHPMPNTNHRTGIGLLDRYLTSYDEDFSMPETGEEGQWYQWVREFIYDSKRILTLRNQLPLLKWAHQYGYERVERKEGIQINLVEIDVDRTDHRSYYTNRHLDRSREFVETALYEAGATHLQGETDDGKRAFVDRLRGEE</sequence>
<dbReference type="Pfam" id="PF26511">
    <property type="entry name" value="DUF8172"/>
    <property type="match status" value="1"/>
</dbReference>
<proteinExistence type="predicted"/>
<dbReference type="OrthoDB" id="269538at2157"/>
<keyword evidence="2" id="KW-1185">Reference proteome</keyword>
<reference evidence="2" key="1">
    <citation type="submission" date="2016-10" db="EMBL/GenBank/DDBJ databases">
        <authorList>
            <person name="Varghese N."/>
            <person name="Submissions S."/>
        </authorList>
    </citation>
    <scope>NUCLEOTIDE SEQUENCE [LARGE SCALE GENOMIC DNA]</scope>
    <source>
        <strain evidence="2">CGMCC 1.10329</strain>
    </source>
</reference>
<gene>
    <name evidence="1" type="ORF">SAMN05216277_1234</name>
</gene>
<dbReference type="AlphaFoldDB" id="A0A1I5W5V0"/>
<protein>
    <submittedName>
        <fullName evidence="1">Uncharacterized protein</fullName>
    </submittedName>
</protein>
<evidence type="ECO:0000313" key="2">
    <source>
        <dbReference type="Proteomes" id="UP000183769"/>
    </source>
</evidence>
<dbReference type="EMBL" id="FOXI01000023">
    <property type="protein sequence ID" value="SFQ14636.1"/>
    <property type="molecule type" value="Genomic_DNA"/>
</dbReference>
<dbReference type="Proteomes" id="UP000183769">
    <property type="component" value="Unassembled WGS sequence"/>
</dbReference>